<organism evidence="1 2">
    <name type="scientific">Nocardia thailandica</name>
    <dbReference type="NCBI Taxonomy" id="257275"/>
    <lineage>
        <taxon>Bacteria</taxon>
        <taxon>Bacillati</taxon>
        <taxon>Actinomycetota</taxon>
        <taxon>Actinomycetes</taxon>
        <taxon>Mycobacteriales</taxon>
        <taxon>Nocardiaceae</taxon>
        <taxon>Nocardia</taxon>
    </lineage>
</organism>
<protein>
    <submittedName>
        <fullName evidence="1">DUF4254 domain-containing protein</fullName>
    </submittedName>
</protein>
<sequence length="176" mass="19264">MPNDGDRSDSAQFPPPAALLRAFHTPEDPRAGGHRVLDAAARLARCHLHRRRAVKAALSPDAPADRVAACGRAIADIDGTRAGLVAHIDEWVAANIAHRAGASLHTETLGAVIDRMAEKWVAAQHALGGDQDTQTTTPLQWEARTHLQWCRLAELTDGYRDLVTDVVEQRRRLPVW</sequence>
<gene>
    <name evidence="1" type="ORF">ACFYTF_10730</name>
</gene>
<dbReference type="EMBL" id="JBIAMX010000005">
    <property type="protein sequence ID" value="MFF0543299.1"/>
    <property type="molecule type" value="Genomic_DNA"/>
</dbReference>
<dbReference type="InterPro" id="IPR025350">
    <property type="entry name" value="DUF4254"/>
</dbReference>
<name>A0ABW6PLL9_9NOCA</name>
<dbReference type="RefSeq" id="WP_387699959.1">
    <property type="nucleotide sequence ID" value="NZ_JBIAMX010000005.1"/>
</dbReference>
<dbReference type="Pfam" id="PF14063">
    <property type="entry name" value="DUF4254"/>
    <property type="match status" value="1"/>
</dbReference>
<evidence type="ECO:0000313" key="1">
    <source>
        <dbReference type="EMBL" id="MFF0543299.1"/>
    </source>
</evidence>
<accession>A0ABW6PLL9</accession>
<comment type="caution">
    <text evidence="1">The sequence shown here is derived from an EMBL/GenBank/DDBJ whole genome shotgun (WGS) entry which is preliminary data.</text>
</comment>
<reference evidence="1 2" key="1">
    <citation type="submission" date="2024-10" db="EMBL/GenBank/DDBJ databases">
        <title>The Natural Products Discovery Center: Release of the First 8490 Sequenced Strains for Exploring Actinobacteria Biosynthetic Diversity.</title>
        <authorList>
            <person name="Kalkreuter E."/>
            <person name="Kautsar S.A."/>
            <person name="Yang D."/>
            <person name="Bader C.D."/>
            <person name="Teijaro C.N."/>
            <person name="Fluegel L."/>
            <person name="Davis C.M."/>
            <person name="Simpson J.R."/>
            <person name="Lauterbach L."/>
            <person name="Steele A.D."/>
            <person name="Gui C."/>
            <person name="Meng S."/>
            <person name="Li G."/>
            <person name="Viehrig K."/>
            <person name="Ye F."/>
            <person name="Su P."/>
            <person name="Kiefer A.F."/>
            <person name="Nichols A."/>
            <person name="Cepeda A.J."/>
            <person name="Yan W."/>
            <person name="Fan B."/>
            <person name="Jiang Y."/>
            <person name="Adhikari A."/>
            <person name="Zheng C.-J."/>
            <person name="Schuster L."/>
            <person name="Cowan T.M."/>
            <person name="Smanski M.J."/>
            <person name="Chevrette M.G."/>
            <person name="De Carvalho L.P.S."/>
            <person name="Shen B."/>
        </authorList>
    </citation>
    <scope>NUCLEOTIDE SEQUENCE [LARGE SCALE GENOMIC DNA]</scope>
    <source>
        <strain evidence="1 2">NPDC004045</strain>
    </source>
</reference>
<dbReference type="Proteomes" id="UP001601444">
    <property type="component" value="Unassembled WGS sequence"/>
</dbReference>
<evidence type="ECO:0000313" key="2">
    <source>
        <dbReference type="Proteomes" id="UP001601444"/>
    </source>
</evidence>
<proteinExistence type="predicted"/>
<keyword evidence="2" id="KW-1185">Reference proteome</keyword>